<proteinExistence type="predicted"/>
<evidence type="ECO:0000313" key="2">
    <source>
        <dbReference type="EMBL" id="SOE53799.1"/>
    </source>
</evidence>
<comment type="caution">
    <text evidence="2">The sequence shown here is derived from an EMBL/GenBank/DDBJ whole genome shotgun (WGS) entry which is preliminary data.</text>
</comment>
<evidence type="ECO:0000313" key="3">
    <source>
        <dbReference type="Proteomes" id="UP000219522"/>
    </source>
</evidence>
<dbReference type="Pfam" id="PF09361">
    <property type="entry name" value="Phasin_2"/>
    <property type="match status" value="1"/>
</dbReference>
<organism evidence="2 3">
    <name type="scientific">Caballeronia arationis</name>
    <dbReference type="NCBI Taxonomy" id="1777142"/>
    <lineage>
        <taxon>Bacteria</taxon>
        <taxon>Pseudomonadati</taxon>
        <taxon>Pseudomonadota</taxon>
        <taxon>Betaproteobacteria</taxon>
        <taxon>Burkholderiales</taxon>
        <taxon>Burkholderiaceae</taxon>
        <taxon>Caballeronia</taxon>
    </lineage>
</organism>
<name>A0A7Z7I1W4_9BURK</name>
<sequence>MMESSNPKSLFGDYTKMLTQFKLPGVDVAAMLESRRKDIEALAAVNTTALAGIQAFGQKQAEILSSTMAGVQSLVARRTDPESKPSPSKTERVQCAVYKTLANAQDLAGTVYKAQSDVYAVLTKRIAENVEELKARLQPEK</sequence>
<feature type="domain" description="Phasin" evidence="1">
    <location>
        <begin position="31"/>
        <end position="125"/>
    </location>
</feature>
<dbReference type="EMBL" id="OCSU01000001">
    <property type="protein sequence ID" value="SOE53799.1"/>
    <property type="molecule type" value="Genomic_DNA"/>
</dbReference>
<dbReference type="RefSeq" id="WP_235026126.1">
    <property type="nucleotide sequence ID" value="NZ_FCOG02000191.1"/>
</dbReference>
<dbReference type="InterPro" id="IPR018968">
    <property type="entry name" value="Phasin"/>
</dbReference>
<keyword evidence="3" id="KW-1185">Reference proteome</keyword>
<gene>
    <name evidence="2" type="ORF">SAMN05446927_0715</name>
</gene>
<dbReference type="Proteomes" id="UP000219522">
    <property type="component" value="Unassembled WGS sequence"/>
</dbReference>
<accession>A0A7Z7I1W4</accession>
<dbReference type="AlphaFoldDB" id="A0A7Z7I1W4"/>
<reference evidence="2 3" key="1">
    <citation type="submission" date="2017-09" db="EMBL/GenBank/DDBJ databases">
        <authorList>
            <person name="Varghese N."/>
            <person name="Submissions S."/>
        </authorList>
    </citation>
    <scope>NUCLEOTIDE SEQUENCE [LARGE SCALE GENOMIC DNA]</scope>
    <source>
        <strain evidence="2 3">OK806</strain>
    </source>
</reference>
<protein>
    <recommendedName>
        <fullName evidence="1">Phasin domain-containing protein</fullName>
    </recommendedName>
</protein>
<evidence type="ECO:0000259" key="1">
    <source>
        <dbReference type="Pfam" id="PF09361"/>
    </source>
</evidence>